<feature type="binding site" evidence="13">
    <location>
        <position position="34"/>
    </location>
    <ligand>
        <name>(2R)-3-phosphoglycerate</name>
        <dbReference type="ChEBI" id="CHEBI:58272"/>
    </ligand>
</feature>
<evidence type="ECO:0000313" key="16">
    <source>
        <dbReference type="EMBL" id="TQM69498.1"/>
    </source>
</evidence>
<feature type="binding site" evidence="12 13">
    <location>
        <begin position="19"/>
        <end position="21"/>
    </location>
    <ligand>
        <name>substrate</name>
    </ligand>
</feature>
<feature type="binding site" evidence="12">
    <location>
        <position position="116"/>
    </location>
    <ligand>
        <name>substrate</name>
    </ligand>
</feature>
<dbReference type="InterPro" id="IPR036043">
    <property type="entry name" value="Phosphoglycerate_kinase_sf"/>
</dbReference>
<keyword evidence="7 12" id="KW-0808">Transferase</keyword>
<evidence type="ECO:0000256" key="2">
    <source>
        <dbReference type="ARBA" id="ARBA00004838"/>
    </source>
</evidence>
<comment type="subcellular location">
    <subcellularLocation>
        <location evidence="12">Cytoplasm</location>
    </subcellularLocation>
</comment>
<evidence type="ECO:0000256" key="13">
    <source>
        <dbReference type="PIRSR" id="PIRSR000724-1"/>
    </source>
</evidence>
<dbReference type="Pfam" id="PF00162">
    <property type="entry name" value="PGK"/>
    <property type="match status" value="1"/>
</dbReference>
<dbReference type="PRINTS" id="PR00477">
    <property type="entry name" value="PHGLYCKINASE"/>
</dbReference>
<evidence type="ECO:0000256" key="8">
    <source>
        <dbReference type="ARBA" id="ARBA00022741"/>
    </source>
</evidence>
<dbReference type="GO" id="GO:0005829">
    <property type="term" value="C:cytosol"/>
    <property type="evidence" value="ECO:0007669"/>
    <property type="project" value="TreeGrafter"/>
</dbReference>
<dbReference type="FunFam" id="3.40.50.1260:FF:000003">
    <property type="entry name" value="Phosphoglycerate kinase"/>
    <property type="match status" value="1"/>
</dbReference>
<dbReference type="FunFam" id="3.40.50.1260:FF:000006">
    <property type="entry name" value="Phosphoglycerate kinase"/>
    <property type="match status" value="1"/>
</dbReference>
<dbReference type="PROSITE" id="PS00111">
    <property type="entry name" value="PGLYCERATE_KINASE"/>
    <property type="match status" value="1"/>
</dbReference>
<dbReference type="RefSeq" id="WP_141969701.1">
    <property type="nucleotide sequence ID" value="NZ_VFPO01000001.1"/>
</dbReference>
<evidence type="ECO:0000256" key="4">
    <source>
        <dbReference type="ARBA" id="ARBA00011245"/>
    </source>
</evidence>
<feature type="binding site" evidence="12 14">
    <location>
        <position position="203"/>
    </location>
    <ligand>
        <name>ATP</name>
        <dbReference type="ChEBI" id="CHEBI:30616"/>
    </ligand>
</feature>
<keyword evidence="10 12" id="KW-0067">ATP-binding</keyword>
<feature type="binding site" evidence="13">
    <location>
        <position position="153"/>
    </location>
    <ligand>
        <name>(2R)-3-phosphoglycerate</name>
        <dbReference type="ChEBI" id="CHEBI:58272"/>
    </ligand>
</feature>
<dbReference type="InterPro" id="IPR001576">
    <property type="entry name" value="Phosphoglycerate_kinase"/>
</dbReference>
<keyword evidence="8 12" id="KW-0547">Nucleotide-binding</keyword>
<evidence type="ECO:0000313" key="17">
    <source>
        <dbReference type="Proteomes" id="UP000316706"/>
    </source>
</evidence>
<keyword evidence="9 12" id="KW-0418">Kinase</keyword>
<dbReference type="GO" id="GO:0043531">
    <property type="term" value="F:ADP binding"/>
    <property type="evidence" value="ECO:0007669"/>
    <property type="project" value="TreeGrafter"/>
</dbReference>
<gene>
    <name evidence="12" type="primary">pgk</name>
    <name evidence="16" type="ORF">FHX41_3193</name>
</gene>
<comment type="catalytic activity">
    <reaction evidence="1 12 15">
        <text>(2R)-3-phosphoglycerate + ATP = (2R)-3-phospho-glyceroyl phosphate + ADP</text>
        <dbReference type="Rhea" id="RHEA:14801"/>
        <dbReference type="ChEBI" id="CHEBI:30616"/>
        <dbReference type="ChEBI" id="CHEBI:57604"/>
        <dbReference type="ChEBI" id="CHEBI:58272"/>
        <dbReference type="ChEBI" id="CHEBI:456216"/>
        <dbReference type="EC" id="2.7.2.3"/>
    </reaction>
</comment>
<dbReference type="UniPathway" id="UPA00109">
    <property type="reaction ID" value="UER00185"/>
</dbReference>
<feature type="binding site" evidence="12">
    <location>
        <position position="34"/>
    </location>
    <ligand>
        <name>substrate</name>
    </ligand>
</feature>
<feature type="binding site" evidence="12">
    <location>
        <position position="294"/>
    </location>
    <ligand>
        <name>ATP</name>
        <dbReference type="ChEBI" id="CHEBI:30616"/>
    </ligand>
</feature>
<dbReference type="PIRSF" id="PIRSF000724">
    <property type="entry name" value="Pgk"/>
    <property type="match status" value="1"/>
</dbReference>
<dbReference type="AlphaFoldDB" id="A0A543IFY0"/>
<evidence type="ECO:0000256" key="5">
    <source>
        <dbReference type="ARBA" id="ARBA00013061"/>
    </source>
</evidence>
<comment type="subunit">
    <text evidence="4 12">Monomer.</text>
</comment>
<evidence type="ECO:0000256" key="1">
    <source>
        <dbReference type="ARBA" id="ARBA00000642"/>
    </source>
</evidence>
<dbReference type="EMBL" id="VFPO01000001">
    <property type="protein sequence ID" value="TQM69498.1"/>
    <property type="molecule type" value="Genomic_DNA"/>
</dbReference>
<comment type="pathway">
    <text evidence="2 12">Carbohydrate degradation; glycolysis; pyruvate from D-glyceraldehyde 3-phosphate: step 2/5.</text>
</comment>
<reference evidence="16 17" key="1">
    <citation type="submission" date="2019-06" db="EMBL/GenBank/DDBJ databases">
        <title>Sequencing the genomes of 1000 actinobacteria strains.</title>
        <authorList>
            <person name="Klenk H.-P."/>
        </authorList>
    </citation>
    <scope>NUCLEOTIDE SEQUENCE [LARGE SCALE GENOMIC DNA]</scope>
    <source>
        <strain evidence="16 17">DSM 45043</strain>
    </source>
</reference>
<dbReference type="GO" id="GO:0004618">
    <property type="term" value="F:phosphoglycerate kinase activity"/>
    <property type="evidence" value="ECO:0007669"/>
    <property type="project" value="UniProtKB-UniRule"/>
</dbReference>
<feature type="binding site" evidence="12">
    <location>
        <position position="153"/>
    </location>
    <ligand>
        <name>substrate</name>
    </ligand>
</feature>
<evidence type="ECO:0000256" key="7">
    <source>
        <dbReference type="ARBA" id="ARBA00022679"/>
    </source>
</evidence>
<dbReference type="OrthoDB" id="9808460at2"/>
<dbReference type="InterPro" id="IPR015824">
    <property type="entry name" value="Phosphoglycerate_kinase_N"/>
</dbReference>
<feature type="binding site" evidence="13">
    <location>
        <position position="116"/>
    </location>
    <ligand>
        <name>(2R)-3-phosphoglycerate</name>
        <dbReference type="ChEBI" id="CHEBI:58272"/>
    </ligand>
</feature>
<dbReference type="GO" id="GO:0006094">
    <property type="term" value="P:gluconeogenesis"/>
    <property type="evidence" value="ECO:0007669"/>
    <property type="project" value="TreeGrafter"/>
</dbReference>
<evidence type="ECO:0000256" key="9">
    <source>
        <dbReference type="ARBA" id="ARBA00022777"/>
    </source>
</evidence>
<accession>A0A543IFY0</accession>
<sequence>MRTIDDLDVAGRRVLVRADLNVPLEDGAITDDGRIRASLPTIEALRSRGAKVIVCAHLGRPKGEVKPEFSLAPVAARLGELLGTDVTAASDVVGDSARAAVDGLEDGGVALLENLRFEPGETSKDDAERAAFADRLAALADLYVGDGFGAVHRKHASVYDVPQRLPHAAGGLIVAEVEVLKRLTENVERPYAVVLGGSKVSDKLGVIDNLLGKADRILVGGGMVFTFLKAQGHEVGRSLLEEDQLDTVREYLRRAEESGVEFVLPVDIVAATAFAADADHDVVEAAAIPSDRLGLDIGPESGKLFASRLAGARTVFWNGPMGVFEMEPYSHGTRAVAQGLIDSGAFTVVGGGDSAAAVRRLGFDEAAFSHISTGGGASLEYLEGKTLPGLQALED</sequence>
<dbReference type="PANTHER" id="PTHR11406">
    <property type="entry name" value="PHOSPHOGLYCERATE KINASE"/>
    <property type="match status" value="1"/>
</dbReference>
<evidence type="ECO:0000256" key="14">
    <source>
        <dbReference type="PIRSR" id="PIRSR000724-2"/>
    </source>
</evidence>
<name>A0A543IFY0_9ACTN</name>
<dbReference type="Gene3D" id="3.40.50.1260">
    <property type="entry name" value="Phosphoglycerate kinase, N-terminal domain"/>
    <property type="match status" value="2"/>
</dbReference>
<dbReference type="Proteomes" id="UP000316706">
    <property type="component" value="Unassembled WGS sequence"/>
</dbReference>
<feature type="binding site" evidence="12 13">
    <location>
        <begin position="57"/>
        <end position="60"/>
    </location>
    <ligand>
        <name>substrate</name>
    </ligand>
</feature>
<dbReference type="EC" id="2.7.2.3" evidence="5 12"/>
<organism evidence="16 17">
    <name type="scientific">Actinomadura hallensis</name>
    <dbReference type="NCBI Taxonomy" id="337895"/>
    <lineage>
        <taxon>Bacteria</taxon>
        <taxon>Bacillati</taxon>
        <taxon>Actinomycetota</taxon>
        <taxon>Actinomycetes</taxon>
        <taxon>Streptosporangiales</taxon>
        <taxon>Thermomonosporaceae</taxon>
        <taxon>Actinomadura</taxon>
    </lineage>
</organism>
<protein>
    <recommendedName>
        <fullName evidence="6 12">Phosphoglycerate kinase</fullName>
        <ecNumber evidence="5 12">2.7.2.3</ecNumber>
    </recommendedName>
</protein>
<feature type="binding site" evidence="12 14">
    <location>
        <begin position="351"/>
        <end position="354"/>
    </location>
    <ligand>
        <name>ATP</name>
        <dbReference type="ChEBI" id="CHEBI:30616"/>
    </ligand>
</feature>
<keyword evidence="17" id="KW-1185">Reference proteome</keyword>
<feature type="binding site" evidence="12 14">
    <location>
        <position position="325"/>
    </location>
    <ligand>
        <name>ATP</name>
        <dbReference type="ChEBI" id="CHEBI:30616"/>
    </ligand>
</feature>
<dbReference type="GO" id="GO:0006096">
    <property type="term" value="P:glycolytic process"/>
    <property type="evidence" value="ECO:0007669"/>
    <property type="project" value="UniProtKB-UniRule"/>
</dbReference>
<proteinExistence type="inferred from homology"/>
<dbReference type="HAMAP" id="MF_00145">
    <property type="entry name" value="Phosphoglyc_kinase"/>
    <property type="match status" value="1"/>
</dbReference>
<evidence type="ECO:0000256" key="15">
    <source>
        <dbReference type="RuleBase" id="RU000532"/>
    </source>
</evidence>
<evidence type="ECO:0000256" key="11">
    <source>
        <dbReference type="ARBA" id="ARBA00023152"/>
    </source>
</evidence>
<dbReference type="GO" id="GO:0005524">
    <property type="term" value="F:ATP binding"/>
    <property type="evidence" value="ECO:0007669"/>
    <property type="project" value="UniProtKB-KW"/>
</dbReference>
<dbReference type="CDD" id="cd00318">
    <property type="entry name" value="Phosphoglycerate_kinase"/>
    <property type="match status" value="1"/>
</dbReference>
<comment type="caution">
    <text evidence="16">The sequence shown here is derived from an EMBL/GenBank/DDBJ whole genome shotgun (WGS) entry which is preliminary data.</text>
</comment>
<comment type="similarity">
    <text evidence="3 12 15">Belongs to the phosphoglycerate kinase family.</text>
</comment>
<dbReference type="InterPro" id="IPR015911">
    <property type="entry name" value="Phosphoglycerate_kinase_CS"/>
</dbReference>
<evidence type="ECO:0000256" key="6">
    <source>
        <dbReference type="ARBA" id="ARBA00016471"/>
    </source>
</evidence>
<evidence type="ECO:0000256" key="3">
    <source>
        <dbReference type="ARBA" id="ARBA00008982"/>
    </source>
</evidence>
<evidence type="ECO:0000256" key="10">
    <source>
        <dbReference type="ARBA" id="ARBA00022840"/>
    </source>
</evidence>
<keyword evidence="11 12" id="KW-0324">Glycolysis</keyword>
<evidence type="ECO:0000256" key="12">
    <source>
        <dbReference type="HAMAP-Rule" id="MF_00145"/>
    </source>
</evidence>
<dbReference type="SUPFAM" id="SSF53748">
    <property type="entry name" value="Phosphoglycerate kinase"/>
    <property type="match status" value="1"/>
</dbReference>
<keyword evidence="12" id="KW-0963">Cytoplasm</keyword>
<dbReference type="PANTHER" id="PTHR11406:SF23">
    <property type="entry name" value="PHOSPHOGLYCERATE KINASE 1, CHLOROPLASTIC-RELATED"/>
    <property type="match status" value="1"/>
</dbReference>